<dbReference type="STRING" id="1123350.SAMN02744040_00803"/>
<dbReference type="Proteomes" id="UP000242520">
    <property type="component" value="Unassembled WGS sequence"/>
</dbReference>
<dbReference type="Pfam" id="PF02620">
    <property type="entry name" value="YceD"/>
    <property type="match status" value="1"/>
</dbReference>
<dbReference type="RefSeq" id="WP_072723870.1">
    <property type="nucleotide sequence ID" value="NZ_FQXH01000007.1"/>
</dbReference>
<dbReference type="OrthoDB" id="9790372at2"/>
<organism evidence="1 2">
    <name type="scientific">Tepidibacter thalassicus DSM 15285</name>
    <dbReference type="NCBI Taxonomy" id="1123350"/>
    <lineage>
        <taxon>Bacteria</taxon>
        <taxon>Bacillati</taxon>
        <taxon>Bacillota</taxon>
        <taxon>Clostridia</taxon>
        <taxon>Peptostreptococcales</taxon>
        <taxon>Peptostreptococcaceae</taxon>
        <taxon>Tepidibacter</taxon>
    </lineage>
</organism>
<sequence>MIISLEKLIKREVDILDLNFSQKIDSINCCGKSYKVTSPVELKGKIIKTGEGMYLDSEVKFSILDYCSRCLKELEIDLEYPIKGFLVKNEKDVLEDEDTYVYNGDELDFKNIIEDTFVLNIPQKVLCDEDCKGLCPGCGVNLNEEECKCHDDENDEQFVDPRFAKLKDFFKND</sequence>
<keyword evidence="2" id="KW-1185">Reference proteome</keyword>
<dbReference type="PANTHER" id="PTHR34374">
    <property type="entry name" value="LARGE RIBOSOMAL RNA SUBUNIT ACCUMULATION PROTEIN YCED HOMOLOG 1, CHLOROPLASTIC"/>
    <property type="match status" value="1"/>
</dbReference>
<accession>A0A1M5Q5I9</accession>
<gene>
    <name evidence="1" type="ORF">SAMN02744040_00803</name>
</gene>
<name>A0A1M5Q5I9_9FIRM</name>
<dbReference type="EMBL" id="FQXH01000007">
    <property type="protein sequence ID" value="SHH09186.1"/>
    <property type="molecule type" value="Genomic_DNA"/>
</dbReference>
<evidence type="ECO:0000313" key="2">
    <source>
        <dbReference type="Proteomes" id="UP000242520"/>
    </source>
</evidence>
<evidence type="ECO:0008006" key="3">
    <source>
        <dbReference type="Google" id="ProtNLM"/>
    </source>
</evidence>
<evidence type="ECO:0000313" key="1">
    <source>
        <dbReference type="EMBL" id="SHH09186.1"/>
    </source>
</evidence>
<dbReference type="PANTHER" id="PTHR34374:SF1">
    <property type="entry name" value="LARGE RIBOSOMAL RNA SUBUNIT ACCUMULATION PROTEIN YCED HOMOLOG 1, CHLOROPLASTIC"/>
    <property type="match status" value="1"/>
</dbReference>
<protein>
    <recommendedName>
        <fullName evidence="3">DUF177 domain-containing protein</fullName>
    </recommendedName>
</protein>
<proteinExistence type="predicted"/>
<dbReference type="InterPro" id="IPR003772">
    <property type="entry name" value="YceD"/>
</dbReference>
<dbReference type="AlphaFoldDB" id="A0A1M5Q5I9"/>
<reference evidence="2" key="1">
    <citation type="submission" date="2016-11" db="EMBL/GenBank/DDBJ databases">
        <authorList>
            <person name="Varghese N."/>
            <person name="Submissions S."/>
        </authorList>
    </citation>
    <scope>NUCLEOTIDE SEQUENCE [LARGE SCALE GENOMIC DNA]</scope>
    <source>
        <strain evidence="2">DSM 15285</strain>
    </source>
</reference>